<evidence type="ECO:0000256" key="1">
    <source>
        <dbReference type="SAM" id="MobiDB-lite"/>
    </source>
</evidence>
<dbReference type="Pfam" id="PF24809">
    <property type="entry name" value="DUF7708"/>
    <property type="match status" value="1"/>
</dbReference>
<evidence type="ECO:0000313" key="3">
    <source>
        <dbReference type="EMBL" id="CAF9913643.1"/>
    </source>
</evidence>
<feature type="compositionally biased region" description="Acidic residues" evidence="1">
    <location>
        <begin position="637"/>
        <end position="649"/>
    </location>
</feature>
<reference evidence="3" key="1">
    <citation type="submission" date="2021-03" db="EMBL/GenBank/DDBJ databases">
        <authorList>
            <person name="Tagirdzhanova G."/>
        </authorList>
    </citation>
    <scope>NUCLEOTIDE SEQUENCE</scope>
</reference>
<feature type="domain" description="DUF7708" evidence="2">
    <location>
        <begin position="139"/>
        <end position="259"/>
    </location>
</feature>
<organism evidence="3 4">
    <name type="scientific">Alectoria fallacina</name>
    <dbReference type="NCBI Taxonomy" id="1903189"/>
    <lineage>
        <taxon>Eukaryota</taxon>
        <taxon>Fungi</taxon>
        <taxon>Dikarya</taxon>
        <taxon>Ascomycota</taxon>
        <taxon>Pezizomycotina</taxon>
        <taxon>Lecanoromycetes</taxon>
        <taxon>OSLEUM clade</taxon>
        <taxon>Lecanoromycetidae</taxon>
        <taxon>Lecanorales</taxon>
        <taxon>Lecanorineae</taxon>
        <taxon>Parmeliaceae</taxon>
        <taxon>Alectoria</taxon>
    </lineage>
</organism>
<evidence type="ECO:0000313" key="4">
    <source>
        <dbReference type="Proteomes" id="UP000664203"/>
    </source>
</evidence>
<protein>
    <recommendedName>
        <fullName evidence="2">DUF7708 domain-containing protein</fullName>
    </recommendedName>
</protein>
<evidence type="ECO:0000259" key="2">
    <source>
        <dbReference type="Pfam" id="PF24809"/>
    </source>
</evidence>
<sequence>MAESLQKYNNLPRSFTDNRIDGSLLPPTIGKEVEFDPTRDRYVKKDEKKQVNLYVQAEAEKAKLKTALTSFQNTVGAKLKISIDVNQFQTWEEVENVIGEVRRQYEGKSGAMAATRRFFDRIGKNGGTFTAWLGLLPDGEYSSVVCGAFKLIIKAAIKVKEVRESIFDALGSIPTTLANAKLYTEMWKSVELHREFSKLYTAILEVFEHMLSWLLEKHHIKVLKVFGQQDNYEDKLKRMIRTVEDCATSVREQASICSQWVIGSVNQKMDKQIRYLDGMKVTVEKVYDNVHNVGSSVQDLKIGQAEVQDRLNAMYIMLCGVYRDSLGKTTSDVSLVAHNPAKGMTLIRYPRSCVDVVNVWPELPVLKSRKLRRILRHDPEAAQLDVNRTLSAGRVFNLHEQERTEYLMTSSRFKQWLTSRHSEVLFINGNADTSNRCSPMSFACGLLVSSLGSFPSTITLSFFCALHTDSSDPETGSRMMLASLVCQLLEKYQDFDLSFLGADQKYDLQDHEVDTLCSLFKSLLQQLPEGQLAFCMVDGVSYYEYRDRRDDTCKVLAMLAALTADEKLKAVFKLMISSPTKSRYHSNIVDLDDVYTLPETIEHTNQGFNSQAFGKKAKKQIRDVETKVNPEATWSSDSEDDLEESEESE</sequence>
<gene>
    <name evidence="3" type="ORF">ALECFALPRED_008930</name>
</gene>
<dbReference type="OrthoDB" id="5419927at2759"/>
<proteinExistence type="predicted"/>
<comment type="caution">
    <text evidence="3">The sequence shown here is derived from an EMBL/GenBank/DDBJ whole genome shotgun (WGS) entry which is preliminary data.</text>
</comment>
<dbReference type="InterPro" id="IPR056125">
    <property type="entry name" value="DUF7708"/>
</dbReference>
<dbReference type="Proteomes" id="UP000664203">
    <property type="component" value="Unassembled WGS sequence"/>
</dbReference>
<name>A0A8H3ICS2_9LECA</name>
<feature type="region of interest" description="Disordered" evidence="1">
    <location>
        <begin position="626"/>
        <end position="649"/>
    </location>
</feature>
<dbReference type="AlphaFoldDB" id="A0A8H3ICS2"/>
<dbReference type="EMBL" id="CAJPDR010000063">
    <property type="protein sequence ID" value="CAF9913643.1"/>
    <property type="molecule type" value="Genomic_DNA"/>
</dbReference>
<accession>A0A8H3ICS2</accession>
<dbReference type="PANTHER" id="PTHR40619:SF3">
    <property type="entry name" value="FUNGAL STAND N-TERMINAL GOODBYE DOMAIN-CONTAINING PROTEIN"/>
    <property type="match status" value="1"/>
</dbReference>
<keyword evidence="4" id="KW-1185">Reference proteome</keyword>
<dbReference type="PANTHER" id="PTHR40619">
    <property type="entry name" value="FUNGAL STAND N-TERMINAL GOODBYE DOMAIN-CONTAINING PROTEIN"/>
    <property type="match status" value="1"/>
</dbReference>